<proteinExistence type="predicted"/>
<accession>A0A1B8PIU8</accession>
<name>A0A1B8PIU8_MORNO</name>
<evidence type="ECO:0000313" key="2">
    <source>
        <dbReference type="Proteomes" id="UP000092671"/>
    </source>
</evidence>
<protein>
    <submittedName>
        <fullName evidence="1">Flagellin N-methylase</fullName>
    </submittedName>
</protein>
<keyword evidence="1" id="KW-0808">Transferase</keyword>
<comment type="caution">
    <text evidence="1">The sequence shown here is derived from an EMBL/GenBank/DDBJ whole genome shotgun (WGS) entry which is preliminary data.</text>
</comment>
<dbReference type="GO" id="GO:0032259">
    <property type="term" value="P:methylation"/>
    <property type="evidence" value="ECO:0007669"/>
    <property type="project" value="UniProtKB-KW"/>
</dbReference>
<dbReference type="AlphaFoldDB" id="A0A1B8PIU8"/>
<dbReference type="InterPro" id="IPR005358">
    <property type="entry name" value="Puta_zinc/iron-chelating_dom"/>
</dbReference>
<gene>
    <name evidence="1" type="ORF">A9Z60_09675</name>
</gene>
<dbReference type="RefSeq" id="WP_066893420.1">
    <property type="nucleotide sequence ID" value="NZ_LZDN01000019.1"/>
</dbReference>
<dbReference type="EMBL" id="LZDN01000019">
    <property type="protein sequence ID" value="OBX50248.1"/>
    <property type="molecule type" value="Genomic_DNA"/>
</dbReference>
<sequence length="88" mass="10085">MSDLSPFPCTACGLCCRRVHMSDVTAYLDRGDGICRHLDIKTNLCDIYDTRPLVCRVEAYYKTYLADTSWDGFVRLNLDICQKLQAQK</sequence>
<dbReference type="OrthoDB" id="71604at2"/>
<keyword evidence="1" id="KW-0282">Flagellum</keyword>
<organism evidence="1 2">
    <name type="scientific">Moraxella nonliquefaciens</name>
    <dbReference type="NCBI Taxonomy" id="478"/>
    <lineage>
        <taxon>Bacteria</taxon>
        <taxon>Pseudomonadati</taxon>
        <taxon>Pseudomonadota</taxon>
        <taxon>Gammaproteobacteria</taxon>
        <taxon>Moraxellales</taxon>
        <taxon>Moraxellaceae</taxon>
        <taxon>Moraxella</taxon>
    </lineage>
</organism>
<reference evidence="1 2" key="1">
    <citation type="submission" date="2016-06" db="EMBL/GenBank/DDBJ databases">
        <title>Draft genome of Moraxella nonliquefaciens CCUG 60284.</title>
        <authorList>
            <person name="Salva-Serra F."/>
            <person name="Engstrom-Jakobsson H."/>
            <person name="Thorell K."/>
            <person name="Gonzales-Siles L."/>
            <person name="Karlsson R."/>
            <person name="Boulund F."/>
            <person name="Engstrand L."/>
            <person name="Kristiansson E."/>
            <person name="Moore E."/>
        </authorList>
    </citation>
    <scope>NUCLEOTIDE SEQUENCE [LARGE SCALE GENOMIC DNA]</scope>
    <source>
        <strain evidence="1 2">CCUG 60284</strain>
    </source>
</reference>
<dbReference type="Pfam" id="PF03692">
    <property type="entry name" value="CxxCxxCC"/>
    <property type="match status" value="1"/>
</dbReference>
<dbReference type="GO" id="GO:0008168">
    <property type="term" value="F:methyltransferase activity"/>
    <property type="evidence" value="ECO:0007669"/>
    <property type="project" value="UniProtKB-KW"/>
</dbReference>
<keyword evidence="1" id="KW-0969">Cilium</keyword>
<keyword evidence="1" id="KW-0489">Methyltransferase</keyword>
<evidence type="ECO:0000313" key="1">
    <source>
        <dbReference type="EMBL" id="OBX50248.1"/>
    </source>
</evidence>
<dbReference type="Proteomes" id="UP000092671">
    <property type="component" value="Unassembled WGS sequence"/>
</dbReference>
<keyword evidence="1" id="KW-0966">Cell projection</keyword>